<keyword evidence="2" id="KW-1185">Reference proteome</keyword>
<dbReference type="EMBL" id="JBEXAE010000006">
    <property type="protein sequence ID" value="MET6991609.1"/>
    <property type="molecule type" value="Genomic_DNA"/>
</dbReference>
<proteinExistence type="predicted"/>
<organism evidence="1 2">
    <name type="scientific">Sediminicola arcticus</name>
    <dbReference type="NCBI Taxonomy" id="1574308"/>
    <lineage>
        <taxon>Bacteria</taxon>
        <taxon>Pseudomonadati</taxon>
        <taxon>Bacteroidota</taxon>
        <taxon>Flavobacteriia</taxon>
        <taxon>Flavobacteriales</taxon>
        <taxon>Flavobacteriaceae</taxon>
        <taxon>Sediminicola</taxon>
    </lineage>
</organism>
<sequence>MLLHPGKITKDYLKGQRVSYTNPFRFLLSLAIMFL</sequence>
<comment type="caution">
    <text evidence="1">The sequence shown here is derived from an EMBL/GenBank/DDBJ whole genome shotgun (WGS) entry which is preliminary data.</text>
</comment>
<evidence type="ECO:0000313" key="1">
    <source>
        <dbReference type="EMBL" id="MET6991609.1"/>
    </source>
</evidence>
<dbReference type="Proteomes" id="UP001549799">
    <property type="component" value="Unassembled WGS sequence"/>
</dbReference>
<dbReference type="Pfam" id="PF12412">
    <property type="entry name" value="DUF3667"/>
    <property type="match status" value="1"/>
</dbReference>
<evidence type="ECO:0000313" key="2">
    <source>
        <dbReference type="Proteomes" id="UP001549799"/>
    </source>
</evidence>
<reference evidence="1 2" key="1">
    <citation type="submission" date="2024-07" db="EMBL/GenBank/DDBJ databases">
        <title>The genome sequence of type strain Sediminicola arcticus GDMCC 1.2805.</title>
        <authorList>
            <person name="Liu Y."/>
        </authorList>
    </citation>
    <scope>NUCLEOTIDE SEQUENCE [LARGE SCALE GENOMIC DNA]</scope>
    <source>
        <strain evidence="1 2">GDMCC 1.2805</strain>
    </source>
</reference>
<protein>
    <submittedName>
        <fullName evidence="1">DUF3667 domain-containing protein</fullName>
    </submittedName>
</protein>
<name>A0ABV2SWT5_9FLAO</name>
<dbReference type="RefSeq" id="WP_354616176.1">
    <property type="nucleotide sequence ID" value="NZ_JBEXAE010000006.1"/>
</dbReference>
<dbReference type="InterPro" id="IPR022134">
    <property type="entry name" value="DUF3667"/>
</dbReference>
<accession>A0ABV2SWT5</accession>
<gene>
    <name evidence="1" type="ORF">ABXZ36_13230</name>
</gene>